<dbReference type="STRING" id="454136.NIES2119_25230"/>
<organism evidence="1 2">
    <name type="scientific">[Phormidium ambiguum] IAM M-71</name>
    <dbReference type="NCBI Taxonomy" id="454136"/>
    <lineage>
        <taxon>Bacteria</taxon>
        <taxon>Bacillati</taxon>
        <taxon>Cyanobacteriota</taxon>
        <taxon>Cyanophyceae</taxon>
        <taxon>Oscillatoriophycideae</taxon>
        <taxon>Aerosakkonematales</taxon>
        <taxon>Aerosakkonemataceae</taxon>
        <taxon>Floridanema</taxon>
    </lineage>
</organism>
<reference evidence="1 2" key="1">
    <citation type="submission" date="2016-11" db="EMBL/GenBank/DDBJ databases">
        <title>Draft Genome Sequences of Nine Cyanobacterial Strains from Diverse Habitats.</title>
        <authorList>
            <person name="Zhu T."/>
            <person name="Hou S."/>
            <person name="Lu X."/>
            <person name="Hess W.R."/>
        </authorList>
    </citation>
    <scope>NUCLEOTIDE SEQUENCE [LARGE SCALE GENOMIC DNA]</scope>
    <source>
        <strain evidence="1 2">IAM M-71</strain>
    </source>
</reference>
<accession>A0A1U7I8D7</accession>
<dbReference type="OrthoDB" id="427196at2"/>
<name>A0A1U7I8D7_9CYAN</name>
<evidence type="ECO:0000313" key="1">
    <source>
        <dbReference type="EMBL" id="OKH32731.1"/>
    </source>
</evidence>
<protein>
    <submittedName>
        <fullName evidence="1">Uncharacterized protein</fullName>
    </submittedName>
</protein>
<dbReference type="EMBL" id="MRCE01000036">
    <property type="protein sequence ID" value="OKH32731.1"/>
    <property type="molecule type" value="Genomic_DNA"/>
</dbReference>
<dbReference type="RefSeq" id="WP_073596260.1">
    <property type="nucleotide sequence ID" value="NZ_MRCE01000036.1"/>
</dbReference>
<comment type="caution">
    <text evidence="1">The sequence shown here is derived from an EMBL/GenBank/DDBJ whole genome shotgun (WGS) entry which is preliminary data.</text>
</comment>
<evidence type="ECO:0000313" key="2">
    <source>
        <dbReference type="Proteomes" id="UP000185860"/>
    </source>
</evidence>
<dbReference type="AlphaFoldDB" id="A0A1U7I8D7"/>
<proteinExistence type="predicted"/>
<gene>
    <name evidence="1" type="ORF">NIES2119_25230</name>
</gene>
<sequence>MTIPQSEAKQLLERMIFDETSPKDWVQDVWGLSPMLGDSAAKLLEAFEMLIECCPEEKLDNLLQSLYREYLDSE</sequence>
<dbReference type="Proteomes" id="UP000185860">
    <property type="component" value="Unassembled WGS sequence"/>
</dbReference>